<dbReference type="Proteomes" id="UP000244069">
    <property type="component" value="Unassembled WGS sequence"/>
</dbReference>
<keyword evidence="3" id="KW-0808">Transferase</keyword>
<evidence type="ECO:0000256" key="4">
    <source>
        <dbReference type="ARBA" id="ARBA00022737"/>
    </source>
</evidence>
<keyword evidence="6" id="KW-0378">Hydrolase</keyword>
<dbReference type="GO" id="GO:0016787">
    <property type="term" value="F:hydrolase activity"/>
    <property type="evidence" value="ECO:0007669"/>
    <property type="project" value="UniProtKB-KW"/>
</dbReference>
<dbReference type="SUPFAM" id="SSF52540">
    <property type="entry name" value="P-loop containing nucleoside triphosphate hydrolases"/>
    <property type="match status" value="2"/>
</dbReference>
<evidence type="ECO:0000256" key="6">
    <source>
        <dbReference type="ARBA" id="ARBA00022801"/>
    </source>
</evidence>
<dbReference type="InterPro" id="IPR030665">
    <property type="entry name" value="KaiC"/>
</dbReference>
<dbReference type="GO" id="GO:0005524">
    <property type="term" value="F:ATP binding"/>
    <property type="evidence" value="ECO:0007669"/>
    <property type="project" value="InterPro"/>
</dbReference>
<dbReference type="PROSITE" id="PS51146">
    <property type="entry name" value="KAIC"/>
    <property type="match status" value="2"/>
</dbReference>
<evidence type="ECO:0000256" key="5">
    <source>
        <dbReference type="ARBA" id="ARBA00022777"/>
    </source>
</evidence>
<feature type="domain" description="KaiC" evidence="7">
    <location>
        <begin position="243"/>
        <end position="475"/>
    </location>
</feature>
<dbReference type="AlphaFoldDB" id="A0A2T6ACK0"/>
<comment type="caution">
    <text evidence="8">The sequence shown here is derived from an EMBL/GenBank/DDBJ whole genome shotgun (WGS) entry which is preliminary data.</text>
</comment>
<keyword evidence="2" id="KW-0597">Phosphoprotein</keyword>
<keyword evidence="5" id="KW-0418">Kinase</keyword>
<evidence type="ECO:0000313" key="8">
    <source>
        <dbReference type="EMBL" id="PTX41545.1"/>
    </source>
</evidence>
<dbReference type="InterPro" id="IPR051347">
    <property type="entry name" value="Circadian_clock_KaiC-rel"/>
</dbReference>
<dbReference type="Pfam" id="PF06745">
    <property type="entry name" value="ATPase"/>
    <property type="match status" value="2"/>
</dbReference>
<sequence>MSRDKVASGIAGLDQVLDGGFPRNRITLVEGAPGTGKTTVGLQFMLAAAERGERALFFSVAQSEGELRMIAESHGMDLSKIWVRSSEIDERPEDSAISVDSSESSLAQLVHDVTEAINTVKPDVMVFDSLLELRLLSSGSVAYRQNLLALRQQIRQAEVTALLLDHVADDPASGHEQGILHGVLKLEAILPPIGSMHRRLSVVKMRGSKFREGYHDFRIRSGGVSVFPRIVPSENDRGSVTLEQLGIEDETLSRMLGGGLEFGTTALIAGQAGSGKSTLSTLFARQAALQGKEAALFLFEERPEIFQARSSSLGMPLEESMKSGNLSLRHYDPTEVSPGEFCRDVVAAVEHGARVVVIDSLTGYLNALPDRDNVLTHLHTLLQYLARQGCLVLVTLAQKGLLGEPPVSELETSYLADSVIILRQYAHRSQIRRSIAVLKKRHSVHERGIQELVIRPGAVEVIELSPEAAESAQAAQEMTGA</sequence>
<evidence type="ECO:0000313" key="9">
    <source>
        <dbReference type="Proteomes" id="UP000244069"/>
    </source>
</evidence>
<evidence type="ECO:0000256" key="1">
    <source>
        <dbReference type="ARBA" id="ARBA00012513"/>
    </source>
</evidence>
<dbReference type="Gene3D" id="3.40.50.300">
    <property type="entry name" value="P-loop containing nucleotide triphosphate hydrolases"/>
    <property type="match status" value="2"/>
</dbReference>
<gene>
    <name evidence="8" type="ORF">C8N44_12829</name>
</gene>
<dbReference type="InterPro" id="IPR003593">
    <property type="entry name" value="AAA+_ATPase"/>
</dbReference>
<accession>A0A2T6ACK0</accession>
<dbReference type="PANTHER" id="PTHR42926:SF1">
    <property type="entry name" value="CIRCADIAN CLOCK OSCILLATOR PROTEIN KAIC 1"/>
    <property type="match status" value="1"/>
</dbReference>
<dbReference type="GO" id="GO:0004674">
    <property type="term" value="F:protein serine/threonine kinase activity"/>
    <property type="evidence" value="ECO:0007669"/>
    <property type="project" value="UniProtKB-EC"/>
</dbReference>
<evidence type="ECO:0000256" key="2">
    <source>
        <dbReference type="ARBA" id="ARBA00022553"/>
    </source>
</evidence>
<feature type="domain" description="KaiC" evidence="7">
    <location>
        <begin position="4"/>
        <end position="240"/>
    </location>
</feature>
<dbReference type="PANTHER" id="PTHR42926">
    <property type="match status" value="1"/>
</dbReference>
<dbReference type="InterPro" id="IPR014774">
    <property type="entry name" value="KaiC-like_dom"/>
</dbReference>
<evidence type="ECO:0000256" key="3">
    <source>
        <dbReference type="ARBA" id="ARBA00022679"/>
    </source>
</evidence>
<dbReference type="EC" id="2.7.11.1" evidence="1"/>
<reference evidence="8 9" key="1">
    <citation type="submission" date="2018-04" db="EMBL/GenBank/DDBJ databases">
        <title>Genomic Encyclopedia of Archaeal and Bacterial Type Strains, Phase II (KMG-II): from individual species to whole genera.</title>
        <authorList>
            <person name="Goeker M."/>
        </authorList>
    </citation>
    <scope>NUCLEOTIDE SEQUENCE [LARGE SCALE GENOMIC DNA]</scope>
    <source>
        <strain evidence="8 9">DSM 29329</strain>
    </source>
</reference>
<dbReference type="RefSeq" id="WP_158274091.1">
    <property type="nucleotide sequence ID" value="NZ_BMEZ01000026.1"/>
</dbReference>
<dbReference type="InterPro" id="IPR027417">
    <property type="entry name" value="P-loop_NTPase"/>
</dbReference>
<dbReference type="EMBL" id="QBKN01000028">
    <property type="protein sequence ID" value="PTX41545.1"/>
    <property type="molecule type" value="Genomic_DNA"/>
</dbReference>
<dbReference type="InterPro" id="IPR010624">
    <property type="entry name" value="KaiC_dom"/>
</dbReference>
<dbReference type="PIRSF" id="PIRSF039117">
    <property type="entry name" value="KaiC"/>
    <property type="match status" value="1"/>
</dbReference>
<protein>
    <recommendedName>
        <fullName evidence="1">non-specific serine/threonine protein kinase</fullName>
        <ecNumber evidence="1">2.7.11.1</ecNumber>
    </recommendedName>
</protein>
<keyword evidence="9" id="KW-1185">Reference proteome</keyword>
<keyword evidence="4" id="KW-0677">Repeat</keyword>
<name>A0A2T6ACK0_9RHOB</name>
<evidence type="ECO:0000259" key="7">
    <source>
        <dbReference type="PROSITE" id="PS51146"/>
    </source>
</evidence>
<organism evidence="8 9">
    <name type="scientific">Allosediminivita pacifica</name>
    <dbReference type="NCBI Taxonomy" id="1267769"/>
    <lineage>
        <taxon>Bacteria</taxon>
        <taxon>Pseudomonadati</taxon>
        <taxon>Pseudomonadota</taxon>
        <taxon>Alphaproteobacteria</taxon>
        <taxon>Rhodobacterales</taxon>
        <taxon>Paracoccaceae</taxon>
        <taxon>Allosediminivita</taxon>
    </lineage>
</organism>
<proteinExistence type="predicted"/>
<dbReference type="SMART" id="SM00382">
    <property type="entry name" value="AAA"/>
    <property type="match status" value="2"/>
</dbReference>
<dbReference type="OrthoDB" id="9787927at2"/>